<sequence length="2028" mass="224807">MRLLLLFAALFLLLLRPAHAQQLVAQARQTSYLTKVFRISDEQARLLYERGLGAARPEFFTQAVDSFPSDKPAPRPLPLGYYLVAHTEGPQLVYQLRTEADREVLVVDNQVDLSLVVRDSLGRLLPDAQVALRGKPLAFDAATQTYRQAGGGRAGLVAVTASGRTTFHALDQAFPNRGQRARPRGRWLKRAGWRVLYGFPLGYLTGPVRRLVQELHYPSSVTTGPIGLLRSIFNEDVREERQSRRENRRDEGENEDEERGRWANYVATSQPRYRPSGDTLRLKARVLRRKNGRPYRRPLTLWLGGSAYGSDAGKRIALLRPSRPGSYEHTLPLSDSLGLRPDTYVGFRLKDKRGQVLASGQFRLEDYELKNSHYTLRVAEKIQRQGQPQAVFVRGTDANDLNLLDARLRLSVTPYGAPGALPGRQLFMPDTLWTRSQALDPLGETRLNLPANALPDVDFRYNVQATLLTSDNERRTESTAVDFRHDPGELHAELRGDSVHLEYRHLGKSQPHAATLRISTANELGSGWLFRGPVQLPQVLKVDAHADSYELRDEQGRRADLDINQSNADLTLLSDRRADSLVLAVSNPHGLHFWYYLYEGNRLRYRGYADALSLAIPHAGREPWFASLHYWWGDALRSAEFTMALPAPQLVINAEQPAVAYPGQRISLRYAVTDERGRPVPHADLTSYAYTSKFEQAAAPALPQLRVARPVQGRQSLRRFKLAENFDNKSAQKLLLWARWRHVLGLDSLTFYQFLYPESGTFHEYRPAPGGLAQVAVFLVDSGRVLPPVAVYVDGQPGYIHDVNRNDPYAVLADSGFHTLSIRTATRFVTLREVYLRPLHKLTLSIDVNHPCAELSVEKRHPELAPSELLGLQRSLVVLDGTFLAAATLRQGPALRPFSRGRYNSALISGPFRPDSVLLRDAYGLRRKFLFEPLYKYSFGQNLLKMQCLDAGLLGQLNGYNYNSYGKWLPLNGFAYTEADFRRKPEWVAAATPDYLNARLDVPYATPLGQGRLELRFPPRPADAGPSYKELAAPRYVLLTRPSQPKFLRLERGYGLIHALAPGRYRVAVLLADSSCLAPAEDVLIQPNGQTYFQLRRTDQVPAGRLSRRINQQLWLRRPKTGHITMADSVPARREIRVEMPRTPQPGWRTIRGQVIGQDSEEGLPGVTVLIKGSTIGISTSADGSFTLQVPPDGRVTLTVSYIGYATKDVPVGGISTLVIKLAPDVKQLSEVVVVGYGSVQRRDVTGSVSTVSAAPLRGLAGKVAGVQIIEGAPGSGARITIRGSLSISGNNQPFILLNGLPFNGLQSDIDPASITSMRVIKGTEAASLYGAQAANGALIITTKGTADDVANGDDPRLALRRHFRDYAWWHPLLETDAQGLARAEVVLPDDVTSWDSFVLASDDHGRLGRATGRLKSFKQLRAELATPRFLVAGDRTQLLGKSLNYGFDTAQVATTFRAGAQVLRTQNRLVSPVALDTLTFTAPPTTVPDSVTLSFALAQPNGYQDGEQRSLPVLPAGTLERVGTFATLTAADTTVQLPINPAYGEVTVHLESDALPLLLSEIEHLQRYAYLCNEQAASKLKALLLERRIREVQSLPFRGDRAINFLIKKLLAGQHKPEHLWGTWAESAVSPWATSHVLEALLDAEKAGYKVVFDRAATQAYLLRELDDHLSEAATVARLRGRPLPSYYGYYRAPDDLIRLLALLHRLGAPADFKTYVARFDRLQTGRQPLDRYLALVTLRQQLGLPFQLDTLRRYRLSTQLGGVFYGDTLHASTYYGYLLRDRVGTTLLAYRALRSVGGHEAELARLRVGLLNLREGGHWTSTYEAAQILETIGPDLFAAGRPATFARAQLSGGLSQTVTQFPFTAKLAGSSGPLALRKEGLLPLYATAYQSHWNPAPAPVTAAFTVRTALAGQAGSRVTLRAGQPAELLVTVDVKAEARYVLLEVPIPAGCSYGDPAPTNGLETHREYLRHQTGIFLDRLPIGRHQFRIALQPRFKGTYTINPAKAELVYFPTKFGRSASKQAVVR</sequence>
<dbReference type="InterPro" id="IPR008969">
    <property type="entry name" value="CarboxyPept-like_regulatory"/>
</dbReference>
<dbReference type="InterPro" id="IPR041246">
    <property type="entry name" value="Bact_MG10"/>
</dbReference>
<evidence type="ECO:0000256" key="2">
    <source>
        <dbReference type="SAM" id="SignalP"/>
    </source>
</evidence>
<accession>A0ABT9AKL1</accession>
<dbReference type="Pfam" id="PF13715">
    <property type="entry name" value="CarbopepD_reg_2"/>
    <property type="match status" value="1"/>
</dbReference>
<protein>
    <submittedName>
        <fullName evidence="4">Carboxypeptidase-like regulatory domain-containing protein</fullName>
    </submittedName>
</protein>
<dbReference type="EMBL" id="JAUQSX010000016">
    <property type="protein sequence ID" value="MDO7849397.1"/>
    <property type="molecule type" value="Genomic_DNA"/>
</dbReference>
<feature type="compositionally biased region" description="Basic and acidic residues" evidence="1">
    <location>
        <begin position="237"/>
        <end position="251"/>
    </location>
</feature>
<dbReference type="Pfam" id="PF17973">
    <property type="entry name" value="bMG10"/>
    <property type="match status" value="1"/>
</dbReference>
<evidence type="ECO:0000313" key="5">
    <source>
        <dbReference type="Proteomes" id="UP001167796"/>
    </source>
</evidence>
<proteinExistence type="predicted"/>
<keyword evidence="2" id="KW-0732">Signal</keyword>
<dbReference type="RefSeq" id="WP_305014065.1">
    <property type="nucleotide sequence ID" value="NZ_JAUQSX010000016.1"/>
</dbReference>
<dbReference type="SUPFAM" id="SSF49464">
    <property type="entry name" value="Carboxypeptidase regulatory domain-like"/>
    <property type="match status" value="1"/>
</dbReference>
<dbReference type="SMART" id="SM01360">
    <property type="entry name" value="A2M"/>
    <property type="match status" value="1"/>
</dbReference>
<feature type="signal peptide" evidence="2">
    <location>
        <begin position="1"/>
        <end position="20"/>
    </location>
</feature>
<dbReference type="PANTHER" id="PTHR40094:SF1">
    <property type="entry name" value="UBIQUITIN DOMAIN-CONTAINING PROTEIN"/>
    <property type="match status" value="1"/>
</dbReference>
<evidence type="ECO:0000259" key="3">
    <source>
        <dbReference type="SMART" id="SM01360"/>
    </source>
</evidence>
<feature type="chain" id="PRO_5045055341" evidence="2">
    <location>
        <begin position="21"/>
        <end position="2028"/>
    </location>
</feature>
<keyword evidence="5" id="KW-1185">Reference proteome</keyword>
<dbReference type="InterPro" id="IPR037066">
    <property type="entry name" value="Plug_dom_sf"/>
</dbReference>
<dbReference type="Pfam" id="PF07715">
    <property type="entry name" value="Plug"/>
    <property type="match status" value="1"/>
</dbReference>
<gene>
    <name evidence="4" type="ORF">Q5H92_23740</name>
</gene>
<dbReference type="InterPro" id="IPR051802">
    <property type="entry name" value="YfhM-like"/>
</dbReference>
<dbReference type="Gene3D" id="1.50.10.20">
    <property type="match status" value="1"/>
</dbReference>
<feature type="domain" description="Alpha-2-macroglobulin" evidence="3">
    <location>
        <begin position="1368"/>
        <end position="1457"/>
    </location>
</feature>
<dbReference type="Proteomes" id="UP001167796">
    <property type="component" value="Unassembled WGS sequence"/>
</dbReference>
<evidence type="ECO:0000313" key="4">
    <source>
        <dbReference type="EMBL" id="MDO7849397.1"/>
    </source>
</evidence>
<dbReference type="SUPFAM" id="SSF56935">
    <property type="entry name" value="Porins"/>
    <property type="match status" value="1"/>
</dbReference>
<dbReference type="InterPro" id="IPR012910">
    <property type="entry name" value="Plug_dom"/>
</dbReference>
<dbReference type="Gene3D" id="2.170.130.10">
    <property type="entry name" value="TonB-dependent receptor, plug domain"/>
    <property type="match status" value="1"/>
</dbReference>
<dbReference type="Pfam" id="PF00207">
    <property type="entry name" value="A2M"/>
    <property type="match status" value="1"/>
</dbReference>
<comment type="caution">
    <text evidence="4">The sequence shown here is derived from an EMBL/GenBank/DDBJ whole genome shotgun (WGS) entry which is preliminary data.</text>
</comment>
<reference evidence="4" key="1">
    <citation type="submission" date="2023-07" db="EMBL/GenBank/DDBJ databases">
        <authorList>
            <person name="Kim M.K."/>
        </authorList>
    </citation>
    <scope>NUCLEOTIDE SEQUENCE</scope>
    <source>
        <strain evidence="4">M29</strain>
    </source>
</reference>
<dbReference type="InterPro" id="IPR001599">
    <property type="entry name" value="Macroglobln_a2"/>
</dbReference>
<organism evidence="4 5">
    <name type="scientific">Hymenobacter mellowenesis</name>
    <dbReference type="NCBI Taxonomy" id="3063995"/>
    <lineage>
        <taxon>Bacteria</taxon>
        <taxon>Pseudomonadati</taxon>
        <taxon>Bacteroidota</taxon>
        <taxon>Cytophagia</taxon>
        <taxon>Cytophagales</taxon>
        <taxon>Hymenobacteraceae</taxon>
        <taxon>Hymenobacter</taxon>
    </lineage>
</organism>
<evidence type="ECO:0000256" key="1">
    <source>
        <dbReference type="SAM" id="MobiDB-lite"/>
    </source>
</evidence>
<feature type="region of interest" description="Disordered" evidence="1">
    <location>
        <begin position="237"/>
        <end position="263"/>
    </location>
</feature>
<dbReference type="Gene3D" id="2.60.40.1120">
    <property type="entry name" value="Carboxypeptidase-like, regulatory domain"/>
    <property type="match status" value="1"/>
</dbReference>
<name>A0ABT9AKL1_9BACT</name>
<dbReference type="PANTHER" id="PTHR40094">
    <property type="entry name" value="ALPHA-2-MACROGLOBULIN HOMOLOG"/>
    <property type="match status" value="1"/>
</dbReference>